<name>A0A1T3NTC2_9ACTN</name>
<proteinExistence type="predicted"/>
<evidence type="ECO:0000313" key="1">
    <source>
        <dbReference type="EMBL" id="OPC79932.1"/>
    </source>
</evidence>
<protein>
    <submittedName>
        <fullName evidence="1">Uncharacterized protein</fullName>
    </submittedName>
</protein>
<dbReference type="Proteomes" id="UP000190037">
    <property type="component" value="Unassembled WGS sequence"/>
</dbReference>
<sequence length="366" mass="37407">MTVVAAWLTNRGDAAGGQTRAATRLTPIGTWWPTAELTSRSGLIPGGSPCLVTGTGMTASVAVGRAILQGSAAAGAYAVAVTAAEPVTIPNGDAANPRRDLIGIRVYNNPIDASGQTIAKVERLAGTPAPSPVDPTPPVGAVWLPLARVLVPAGASAGSPINWGTAVTDLRVYTIAAGGVLPVDAGNAAGSYVGQVRIVSGRLVQWDGTAWSEFSLPSTISPSTWGAWTQSTPTWQADGAACTIGNGTLYQRWCRIGRLIQVRVRLKFGSTTSSGSTNSQWTWSIPVPAATTPDSAEYAAGSAGAIRSGAAYYGGTVLLNPATSKVSVIEGGSGFNWGTTLNTPFPSTTPGTTDSLWLSYAYEAAS</sequence>
<dbReference type="AlphaFoldDB" id="A0A1T3NTC2"/>
<dbReference type="EMBL" id="MWQN01000001">
    <property type="protein sequence ID" value="OPC79932.1"/>
    <property type="molecule type" value="Genomic_DNA"/>
</dbReference>
<evidence type="ECO:0000313" key="2">
    <source>
        <dbReference type="Proteomes" id="UP000190037"/>
    </source>
</evidence>
<keyword evidence="2" id="KW-1185">Reference proteome</keyword>
<gene>
    <name evidence="1" type="ORF">B4N89_02315</name>
</gene>
<organism evidence="1 2">
    <name type="scientific">Embleya scabrispora</name>
    <dbReference type="NCBI Taxonomy" id="159449"/>
    <lineage>
        <taxon>Bacteria</taxon>
        <taxon>Bacillati</taxon>
        <taxon>Actinomycetota</taxon>
        <taxon>Actinomycetes</taxon>
        <taxon>Kitasatosporales</taxon>
        <taxon>Streptomycetaceae</taxon>
        <taxon>Embleya</taxon>
    </lineage>
</organism>
<dbReference type="OrthoDB" id="5193571at2"/>
<dbReference type="RefSeq" id="WP_078974199.1">
    <property type="nucleotide sequence ID" value="NZ_MWQN01000001.1"/>
</dbReference>
<dbReference type="STRING" id="159449.B4N89_02315"/>
<accession>A0A1T3NTC2</accession>
<reference evidence="1 2" key="1">
    <citation type="submission" date="2017-03" db="EMBL/GenBank/DDBJ databases">
        <title>Draft genome sequence of Streptomyces scabrisporus NF3, endophyte isolated from Amphipterygium adstringens.</title>
        <authorList>
            <person name="Vazquez M."/>
            <person name="Ceapa C.D."/>
            <person name="Rodriguez Luna D."/>
            <person name="Sanchez Esquivel S."/>
        </authorList>
    </citation>
    <scope>NUCLEOTIDE SEQUENCE [LARGE SCALE GENOMIC DNA]</scope>
    <source>
        <strain evidence="1 2">NF3</strain>
    </source>
</reference>
<comment type="caution">
    <text evidence="1">The sequence shown here is derived from an EMBL/GenBank/DDBJ whole genome shotgun (WGS) entry which is preliminary data.</text>
</comment>